<evidence type="ECO:0000313" key="1">
    <source>
        <dbReference type="EMBL" id="KAJ0221376.1"/>
    </source>
</evidence>
<sequence>MKNVHNVKSLTLCSPISLLLNFYPDELVRRSSPFQVLKKVKLEFLVHCCRALDVCDDSCKELAFKCVKDYLLQHVPDDKFTVTIAKWSPYDL</sequence>
<dbReference type="EMBL" id="NBSK02000002">
    <property type="protein sequence ID" value="KAJ0221376.1"/>
    <property type="molecule type" value="Genomic_DNA"/>
</dbReference>
<gene>
    <name evidence="1" type="ORF">LSAT_V11C200075640</name>
</gene>
<name>A0A9R1XPX4_LACSA</name>
<evidence type="ECO:0000313" key="2">
    <source>
        <dbReference type="Proteomes" id="UP000235145"/>
    </source>
</evidence>
<proteinExistence type="predicted"/>
<keyword evidence="2" id="KW-1185">Reference proteome</keyword>
<accession>A0A9R1XPX4</accession>
<organism evidence="1 2">
    <name type="scientific">Lactuca sativa</name>
    <name type="common">Garden lettuce</name>
    <dbReference type="NCBI Taxonomy" id="4236"/>
    <lineage>
        <taxon>Eukaryota</taxon>
        <taxon>Viridiplantae</taxon>
        <taxon>Streptophyta</taxon>
        <taxon>Embryophyta</taxon>
        <taxon>Tracheophyta</taxon>
        <taxon>Spermatophyta</taxon>
        <taxon>Magnoliopsida</taxon>
        <taxon>eudicotyledons</taxon>
        <taxon>Gunneridae</taxon>
        <taxon>Pentapetalae</taxon>
        <taxon>asterids</taxon>
        <taxon>campanulids</taxon>
        <taxon>Asterales</taxon>
        <taxon>Asteraceae</taxon>
        <taxon>Cichorioideae</taxon>
        <taxon>Cichorieae</taxon>
        <taxon>Lactucinae</taxon>
        <taxon>Lactuca</taxon>
    </lineage>
</organism>
<comment type="caution">
    <text evidence="1">The sequence shown here is derived from an EMBL/GenBank/DDBJ whole genome shotgun (WGS) entry which is preliminary data.</text>
</comment>
<dbReference type="AlphaFoldDB" id="A0A9R1XPX4"/>
<protein>
    <submittedName>
        <fullName evidence="1">Uncharacterized protein</fullName>
    </submittedName>
</protein>
<dbReference type="Proteomes" id="UP000235145">
    <property type="component" value="Unassembled WGS sequence"/>
</dbReference>
<reference evidence="1 2" key="1">
    <citation type="journal article" date="2017" name="Nat. Commun.">
        <title>Genome assembly with in vitro proximity ligation data and whole-genome triplication in lettuce.</title>
        <authorList>
            <person name="Reyes-Chin-Wo S."/>
            <person name="Wang Z."/>
            <person name="Yang X."/>
            <person name="Kozik A."/>
            <person name="Arikit S."/>
            <person name="Song C."/>
            <person name="Xia L."/>
            <person name="Froenicke L."/>
            <person name="Lavelle D.O."/>
            <person name="Truco M.J."/>
            <person name="Xia R."/>
            <person name="Zhu S."/>
            <person name="Xu C."/>
            <person name="Xu H."/>
            <person name="Xu X."/>
            <person name="Cox K."/>
            <person name="Korf I."/>
            <person name="Meyers B.C."/>
            <person name="Michelmore R.W."/>
        </authorList>
    </citation>
    <scope>NUCLEOTIDE SEQUENCE [LARGE SCALE GENOMIC DNA]</scope>
    <source>
        <strain evidence="2">cv. Salinas</strain>
        <tissue evidence="1">Seedlings</tissue>
    </source>
</reference>